<accession>A0ABT7TSU8</accession>
<dbReference type="SUPFAM" id="SSF51905">
    <property type="entry name" value="FAD/NAD(P)-binding domain"/>
    <property type="match status" value="1"/>
</dbReference>
<feature type="compositionally biased region" description="Basic and acidic residues" evidence="1">
    <location>
        <begin position="146"/>
        <end position="166"/>
    </location>
</feature>
<reference evidence="2 3" key="1">
    <citation type="submission" date="2023-06" db="EMBL/GenBank/DDBJ databases">
        <authorList>
            <person name="Feng G."/>
            <person name="Li J."/>
            <person name="Zhu H."/>
        </authorList>
    </citation>
    <scope>NUCLEOTIDE SEQUENCE [LARGE SCALE GENOMIC DNA]</scope>
    <source>
        <strain evidence="2 3">RHCKG28</strain>
    </source>
</reference>
<evidence type="ECO:0000256" key="1">
    <source>
        <dbReference type="SAM" id="MobiDB-lite"/>
    </source>
</evidence>
<proteinExistence type="predicted"/>
<evidence type="ECO:0000313" key="3">
    <source>
        <dbReference type="Proteomes" id="UP001236404"/>
    </source>
</evidence>
<gene>
    <name evidence="2" type="ORF">QUG93_13355</name>
</gene>
<keyword evidence="3" id="KW-1185">Reference proteome</keyword>
<dbReference type="Proteomes" id="UP001236404">
    <property type="component" value="Unassembled WGS sequence"/>
</dbReference>
<name>A0ABT7TSU8_9MICO</name>
<feature type="region of interest" description="Disordered" evidence="1">
    <location>
        <begin position="62"/>
        <end position="89"/>
    </location>
</feature>
<dbReference type="EMBL" id="JAUCMN010000009">
    <property type="protein sequence ID" value="MDM7892676.1"/>
    <property type="molecule type" value="Genomic_DNA"/>
</dbReference>
<organism evidence="2 3">
    <name type="scientific">Curtobacterium caseinilyticum</name>
    <dbReference type="NCBI Taxonomy" id="3055137"/>
    <lineage>
        <taxon>Bacteria</taxon>
        <taxon>Bacillati</taxon>
        <taxon>Actinomycetota</taxon>
        <taxon>Actinomycetes</taxon>
        <taxon>Micrococcales</taxon>
        <taxon>Microbacteriaceae</taxon>
        <taxon>Curtobacterium</taxon>
    </lineage>
</organism>
<feature type="region of interest" description="Disordered" evidence="1">
    <location>
        <begin position="1"/>
        <end position="21"/>
    </location>
</feature>
<sequence>MSVADLDTSTPGAGARVAPAPGPVSALPTHVDIAVVGGGCAGLATAVRLATAPGTPSVLVLEGRSTPDPRSWCSWDDGSDPLPEARSASWDRWEVRTDGGTSTGSDPEHPYVLVRAADRLAAATRRAEAGGSVRLVDGAPVAIVRDAREGQDRRDARNGRDGRNARDGQGAIVHTALGPVHADRVLDARGPRCPEHVEPGRVLLHQRFVGRWIATERPVFDTTTATLMDFGGQRPDGPVRFVYVLPVSPTSALVESTLFTPDPADPFDHEEHVTRYVGDRWGLRPDEWRVVDEERGCIPMTDAPVQRDARWAATDVVAGTTRPSSGYGFARTNRHSAAVARHLVDGTPVPAFVDGPRTRFLDAVFLRFLRDRPEQAAEAFGRLFALPGPLVVRFMSERSTLLDDLRIVLALQKRPFLAALGRTLADAVVRGRSWVRRVHPVRGDRP</sequence>
<dbReference type="InterPro" id="IPR036188">
    <property type="entry name" value="FAD/NAD-bd_sf"/>
</dbReference>
<dbReference type="Gene3D" id="3.50.50.60">
    <property type="entry name" value="FAD/NAD(P)-binding domain"/>
    <property type="match status" value="1"/>
</dbReference>
<dbReference type="RefSeq" id="WP_289474605.1">
    <property type="nucleotide sequence ID" value="NZ_JAUCMN010000009.1"/>
</dbReference>
<evidence type="ECO:0000313" key="2">
    <source>
        <dbReference type="EMBL" id="MDM7892676.1"/>
    </source>
</evidence>
<feature type="region of interest" description="Disordered" evidence="1">
    <location>
        <begin position="146"/>
        <end position="168"/>
    </location>
</feature>
<dbReference type="Pfam" id="PF05834">
    <property type="entry name" value="Lycopene_cycl"/>
    <property type="match status" value="1"/>
</dbReference>
<protein>
    <submittedName>
        <fullName evidence="2">Lycopene cyclase family protein</fullName>
    </submittedName>
</protein>
<comment type="caution">
    <text evidence="2">The sequence shown here is derived from an EMBL/GenBank/DDBJ whole genome shotgun (WGS) entry which is preliminary data.</text>
</comment>